<dbReference type="AlphaFoldDB" id="A0AAX3A5Z1"/>
<keyword evidence="5" id="KW-1185">Reference proteome</keyword>
<dbReference type="Gene3D" id="1.10.30.50">
    <property type="match status" value="1"/>
</dbReference>
<name>A0AAX3A5Z1_9MYCO</name>
<evidence type="ECO:0000256" key="1">
    <source>
        <dbReference type="SAM" id="MobiDB-lite"/>
    </source>
</evidence>
<dbReference type="InterPro" id="IPR003615">
    <property type="entry name" value="HNH_nuc"/>
</dbReference>
<proteinExistence type="predicted"/>
<evidence type="ECO:0000313" key="3">
    <source>
        <dbReference type="EMBL" id="BBX92766.1"/>
    </source>
</evidence>
<dbReference type="SMART" id="SM00507">
    <property type="entry name" value="HNHc"/>
    <property type="match status" value="1"/>
</dbReference>
<accession>A0AAX3A5Z1</accession>
<dbReference type="EMBL" id="AP022579">
    <property type="protein sequence ID" value="BBX92766.1"/>
    <property type="molecule type" value="Genomic_DNA"/>
</dbReference>
<evidence type="ECO:0000313" key="5">
    <source>
        <dbReference type="Proteomes" id="UP000466683"/>
    </source>
</evidence>
<reference evidence="3" key="2">
    <citation type="submission" date="2020-02" db="EMBL/GenBank/DDBJ databases">
        <authorList>
            <person name="Matsumoto Y."/>
            <person name="Kinjo T."/>
            <person name="Motooka D."/>
            <person name="Nabeya D."/>
            <person name="Jung N."/>
            <person name="Uechi K."/>
            <person name="Horii T."/>
            <person name="Iida T."/>
            <person name="Fujita J."/>
            <person name="Nakamura S."/>
        </authorList>
    </citation>
    <scope>NUCLEOTIDE SEQUENCE</scope>
    <source>
        <strain evidence="3">JCM 15653</strain>
    </source>
</reference>
<evidence type="ECO:0000313" key="4">
    <source>
        <dbReference type="EMBL" id="UNC02992.1"/>
    </source>
</evidence>
<reference evidence="4 6" key="3">
    <citation type="journal article" date="2022" name="BMC Genomics">
        <title>Comparative genome analysis of mycobacteria focusing on tRNA and non-coding RNA.</title>
        <authorList>
            <person name="Behra P.R.K."/>
            <person name="Pettersson B.M.F."/>
            <person name="Ramesh M."/>
            <person name="Das S."/>
            <person name="Dasgupta S."/>
            <person name="Kirsebom L.A."/>
        </authorList>
    </citation>
    <scope>NUCLEOTIDE SEQUENCE [LARGE SCALE GENOMIC DNA]</scope>
    <source>
        <strain evidence="4 6">DSM 44677</strain>
    </source>
</reference>
<feature type="domain" description="HNH nuclease" evidence="2">
    <location>
        <begin position="316"/>
        <end position="373"/>
    </location>
</feature>
<feature type="compositionally biased region" description="Pro residues" evidence="1">
    <location>
        <begin position="504"/>
        <end position="519"/>
    </location>
</feature>
<dbReference type="CDD" id="cd00085">
    <property type="entry name" value="HNHc"/>
    <property type="match status" value="1"/>
</dbReference>
<dbReference type="Proteomes" id="UP000466683">
    <property type="component" value="Chromosome"/>
</dbReference>
<protein>
    <submittedName>
        <fullName evidence="4">DUF222 domain-containing protein</fullName>
    </submittedName>
</protein>
<reference evidence="3 5" key="1">
    <citation type="journal article" date="2019" name="Emerg. Microbes Infect.">
        <title>Comprehensive subspecies identification of 175 nontuberculous mycobacteria species based on 7547 genomic profiles.</title>
        <authorList>
            <person name="Matsumoto Y."/>
            <person name="Kinjo T."/>
            <person name="Motooka D."/>
            <person name="Nabeya D."/>
            <person name="Jung N."/>
            <person name="Uechi K."/>
            <person name="Horii T."/>
            <person name="Iida T."/>
            <person name="Fujita J."/>
            <person name="Nakamura S."/>
        </authorList>
    </citation>
    <scope>NUCLEOTIDE SEQUENCE [LARGE SCALE GENOMIC DNA]</scope>
    <source>
        <strain evidence="3 5">JCM 15653</strain>
    </source>
</reference>
<dbReference type="Proteomes" id="UP001162885">
    <property type="component" value="Chromosome"/>
</dbReference>
<dbReference type="Pfam" id="PF02720">
    <property type="entry name" value="DUF222"/>
    <property type="match status" value="1"/>
</dbReference>
<gene>
    <name evidence="4" type="ORF">H5U98_15920</name>
    <name evidence="3" type="ORF">MBOE_44150</name>
</gene>
<evidence type="ECO:0000313" key="6">
    <source>
        <dbReference type="Proteomes" id="UP001162885"/>
    </source>
</evidence>
<evidence type="ECO:0000259" key="2">
    <source>
        <dbReference type="SMART" id="SM00507"/>
    </source>
</evidence>
<feature type="region of interest" description="Disordered" evidence="1">
    <location>
        <begin position="415"/>
        <end position="442"/>
    </location>
</feature>
<feature type="region of interest" description="Disordered" evidence="1">
    <location>
        <begin position="487"/>
        <end position="519"/>
    </location>
</feature>
<dbReference type="EMBL" id="CP060016">
    <property type="protein sequence ID" value="UNC02992.1"/>
    <property type="molecule type" value="Genomic_DNA"/>
</dbReference>
<dbReference type="InterPro" id="IPR003870">
    <property type="entry name" value="DUF222"/>
</dbReference>
<organism evidence="4 6">
    <name type="scientific">Mycolicibacterium boenickei</name>
    <dbReference type="NCBI Taxonomy" id="146017"/>
    <lineage>
        <taxon>Bacteria</taxon>
        <taxon>Bacillati</taxon>
        <taxon>Actinomycetota</taxon>
        <taxon>Actinomycetes</taxon>
        <taxon>Mycobacteriales</taxon>
        <taxon>Mycobacteriaceae</taxon>
        <taxon>Mycolicibacterium</taxon>
    </lineage>
</organism>
<sequence length="519" mass="57877">MFEPDASWELVLCISDSVSEEAMLMASRMAMIGELLNRRIAEVEIEDDDPGHMLLTGFARTVAEVGAAMHLSPSVASQVVSQAESLTNRLPRVAQVLRRGEIDWESVAVIIAHTELVVTSSILARLDATLAERIAGWTSWSRKRVSNAVDALVRELDPDAIAEREQAEHRRYMRVRPAGDGTVRVDGVLTARAGAVFNQRLTDMAQGVCAEDPRTLAQRRSDAVEALAEGLPLRCLCGRDECPQAQTTEPSPVRVVLNVIAPQSALLGGREPAYIAGHGVIDADKLRELAEQAALRILQAPDVPTGDALRYHPSAALARWIRCRDITCRFPGCDRPAEQCDIDHTIPFDHRRPENGGLTVPWNLKCLCRQHHRLKTFHDGWQDQQLADGTVIWTAPTGQTYRTCPGATEIFAPEARPRRRPRRSMPTSRAARVAQRRAKNNRLRPLNAEARRVKAARTKEIRRRTERNRMRATLTLFKGARPSTSPFCAWINDPYEPEDLPRDWQPPPPPDPGPDEPPF</sequence>
<dbReference type="RefSeq" id="WP_077739395.1">
    <property type="nucleotide sequence ID" value="NZ_FUWC01000001.1"/>
</dbReference>